<dbReference type="InterPro" id="IPR044862">
    <property type="entry name" value="Pro_4_hyd_alph_FE2OG_OXY"/>
</dbReference>
<keyword evidence="4" id="KW-0560">Oxidoreductase</keyword>
<evidence type="ECO:0000313" key="8">
    <source>
        <dbReference type="EMBL" id="RKU44436.1"/>
    </source>
</evidence>
<dbReference type="PANTHER" id="PTHR10869">
    <property type="entry name" value="PROLYL 4-HYDROXYLASE ALPHA SUBUNIT"/>
    <property type="match status" value="1"/>
</dbReference>
<dbReference type="EMBL" id="QVQW01000031">
    <property type="protein sequence ID" value="RKU44436.1"/>
    <property type="molecule type" value="Genomic_DNA"/>
</dbReference>
<keyword evidence="2" id="KW-0479">Metal-binding</keyword>
<organism evidence="8 9">
    <name type="scientific">Coniochaeta pulveracea</name>
    <dbReference type="NCBI Taxonomy" id="177199"/>
    <lineage>
        <taxon>Eukaryota</taxon>
        <taxon>Fungi</taxon>
        <taxon>Dikarya</taxon>
        <taxon>Ascomycota</taxon>
        <taxon>Pezizomycotina</taxon>
        <taxon>Sordariomycetes</taxon>
        <taxon>Sordariomycetidae</taxon>
        <taxon>Coniochaetales</taxon>
        <taxon>Coniochaetaceae</taxon>
        <taxon>Coniochaeta</taxon>
    </lineage>
</organism>
<keyword evidence="5" id="KW-0408">Iron</keyword>
<evidence type="ECO:0000313" key="9">
    <source>
        <dbReference type="Proteomes" id="UP000275385"/>
    </source>
</evidence>
<dbReference type="Proteomes" id="UP000275385">
    <property type="component" value="Unassembled WGS sequence"/>
</dbReference>
<dbReference type="SMART" id="SM00702">
    <property type="entry name" value="P4Hc"/>
    <property type="match status" value="1"/>
</dbReference>
<dbReference type="Gene3D" id="2.60.120.620">
    <property type="entry name" value="q2cbj1_9rhob like domain"/>
    <property type="match status" value="1"/>
</dbReference>
<sequence length="313" mass="35117">MQSALSAIRGGKKRTPPPKQQTPSPAGNSMPRPGIPFKTTYTSQEVPIPSTFLTTQPPDASPITVNKIDFSACPLPEYGRCYAVILDNVLSPSESRTLLSLAEASVPTTPSEGKPSNPWQPALVNMGFGFEVLQPDYRNSDRIIWDQQVIVNRLWERIKGADCPGAEDLRARLEVVEDDVEILGRSRSGRKTRWEFRRVNDRLRFLKYVPGGFFRPHCDAPYRESGDKPVKTIFTLHLYLNDSKQAVGEGAELEGGATSFLSDDEERRLDVDPKAGRVLIFQHLRLLHSGDDVKAGVKYTMRTDLLYEMVERE</sequence>
<dbReference type="GO" id="GO:0004656">
    <property type="term" value="F:procollagen-proline 4-dioxygenase activity"/>
    <property type="evidence" value="ECO:0007669"/>
    <property type="project" value="TreeGrafter"/>
</dbReference>
<comment type="cofactor">
    <cofactor evidence="1">
        <name>L-ascorbate</name>
        <dbReference type="ChEBI" id="CHEBI:38290"/>
    </cofactor>
</comment>
<dbReference type="AlphaFoldDB" id="A0A420Y963"/>
<dbReference type="OrthoDB" id="69177at2759"/>
<evidence type="ECO:0000259" key="7">
    <source>
        <dbReference type="SMART" id="SM00702"/>
    </source>
</evidence>
<evidence type="ECO:0000256" key="3">
    <source>
        <dbReference type="ARBA" id="ARBA00022964"/>
    </source>
</evidence>
<evidence type="ECO:0000256" key="1">
    <source>
        <dbReference type="ARBA" id="ARBA00001961"/>
    </source>
</evidence>
<dbReference type="GO" id="GO:0005783">
    <property type="term" value="C:endoplasmic reticulum"/>
    <property type="evidence" value="ECO:0007669"/>
    <property type="project" value="TreeGrafter"/>
</dbReference>
<dbReference type="PANTHER" id="PTHR10869:SF241">
    <property type="entry name" value="FE2OG DIOXYGENASE DOMAIN-CONTAINING PROTEIN"/>
    <property type="match status" value="1"/>
</dbReference>
<dbReference type="InterPro" id="IPR006620">
    <property type="entry name" value="Pro_4_hyd_alph"/>
</dbReference>
<dbReference type="InterPro" id="IPR045054">
    <property type="entry name" value="P4HA-like"/>
</dbReference>
<keyword evidence="9" id="KW-1185">Reference proteome</keyword>
<dbReference type="GO" id="GO:0005506">
    <property type="term" value="F:iron ion binding"/>
    <property type="evidence" value="ECO:0007669"/>
    <property type="project" value="InterPro"/>
</dbReference>
<keyword evidence="3" id="KW-0223">Dioxygenase</keyword>
<protein>
    <recommendedName>
        <fullName evidence="7">Prolyl 4-hydroxylase alpha subunit domain-containing protein</fullName>
    </recommendedName>
</protein>
<dbReference type="STRING" id="177199.A0A420Y963"/>
<evidence type="ECO:0000256" key="6">
    <source>
        <dbReference type="SAM" id="MobiDB-lite"/>
    </source>
</evidence>
<name>A0A420Y963_9PEZI</name>
<comment type="caution">
    <text evidence="8">The sequence shown here is derived from an EMBL/GenBank/DDBJ whole genome shotgun (WGS) entry which is preliminary data.</text>
</comment>
<evidence type="ECO:0000256" key="5">
    <source>
        <dbReference type="ARBA" id="ARBA00023004"/>
    </source>
</evidence>
<proteinExistence type="predicted"/>
<dbReference type="GO" id="GO:0031418">
    <property type="term" value="F:L-ascorbic acid binding"/>
    <property type="evidence" value="ECO:0007669"/>
    <property type="project" value="InterPro"/>
</dbReference>
<dbReference type="Pfam" id="PF13640">
    <property type="entry name" value="2OG-FeII_Oxy_3"/>
    <property type="match status" value="1"/>
</dbReference>
<accession>A0A420Y963</accession>
<feature type="region of interest" description="Disordered" evidence="6">
    <location>
        <begin position="1"/>
        <end position="40"/>
    </location>
</feature>
<feature type="domain" description="Prolyl 4-hydroxylase alpha subunit" evidence="7">
    <location>
        <begin position="81"/>
        <end position="306"/>
    </location>
</feature>
<gene>
    <name evidence="8" type="ORF">DL546_007384</name>
</gene>
<evidence type="ECO:0000256" key="4">
    <source>
        <dbReference type="ARBA" id="ARBA00023002"/>
    </source>
</evidence>
<evidence type="ECO:0000256" key="2">
    <source>
        <dbReference type="ARBA" id="ARBA00022723"/>
    </source>
</evidence>
<reference evidence="8 9" key="1">
    <citation type="submission" date="2018-08" db="EMBL/GenBank/DDBJ databases">
        <title>Draft genome of the lignicolous fungus Coniochaeta pulveracea.</title>
        <authorList>
            <person name="Borstlap C.J."/>
            <person name="De Witt R.N."/>
            <person name="Botha A."/>
            <person name="Volschenk H."/>
        </authorList>
    </citation>
    <scope>NUCLEOTIDE SEQUENCE [LARGE SCALE GENOMIC DNA]</scope>
    <source>
        <strain evidence="8 9">CAB683</strain>
    </source>
</reference>